<dbReference type="Proteomes" id="UP000020406">
    <property type="component" value="Unassembled WGS sequence"/>
</dbReference>
<accession>Z9JM63</accession>
<name>Z9JM63_9GAMM</name>
<evidence type="ECO:0000313" key="2">
    <source>
        <dbReference type="Proteomes" id="UP000020406"/>
    </source>
</evidence>
<comment type="caution">
    <text evidence="1">The sequence shown here is derived from an EMBL/GenBank/DDBJ whole genome shotgun (WGS) entry which is preliminary data.</text>
</comment>
<gene>
    <name evidence="1" type="ORF">AF72_01795</name>
</gene>
<reference evidence="1 2" key="1">
    <citation type="journal article" date="2014" name="Genome Announc.">
        <title>Draft Genome Sequence of Xylella fastidiosa Pear Leaf Scorch Strain in Taiwan.</title>
        <authorList>
            <person name="Su C.C."/>
            <person name="Deng W.L."/>
            <person name="Jan F.J."/>
            <person name="Chang C.J."/>
            <person name="Huang H."/>
            <person name="Chen J."/>
        </authorList>
    </citation>
    <scope>NUCLEOTIDE SEQUENCE [LARGE SCALE GENOMIC DNA]</scope>
    <source>
        <strain evidence="1 2">PLS229</strain>
    </source>
</reference>
<evidence type="ECO:0000313" key="1">
    <source>
        <dbReference type="EMBL" id="EWS79264.1"/>
    </source>
</evidence>
<sequence length="46" mass="5062">MSANRPSEQSKHSTANTHIAQYGSTIRLISAALQLLHHLQAHAKEI</sequence>
<organism evidence="1 2">
    <name type="scientific">Xylella taiwanensis</name>
    <dbReference type="NCBI Taxonomy" id="1444770"/>
    <lineage>
        <taxon>Bacteria</taxon>
        <taxon>Pseudomonadati</taxon>
        <taxon>Pseudomonadota</taxon>
        <taxon>Gammaproteobacteria</taxon>
        <taxon>Lysobacterales</taxon>
        <taxon>Lysobacteraceae</taxon>
        <taxon>Xylella</taxon>
    </lineage>
</organism>
<dbReference type="AlphaFoldDB" id="Z9JM63"/>
<proteinExistence type="predicted"/>
<dbReference type="PATRIC" id="fig|1444770.3.peg.432"/>
<protein>
    <submittedName>
        <fullName evidence="1">Uncharacterized protein</fullName>
    </submittedName>
</protein>
<dbReference type="EMBL" id="JDSQ01000002">
    <property type="protein sequence ID" value="EWS79264.1"/>
    <property type="molecule type" value="Genomic_DNA"/>
</dbReference>